<name>A0A6G1J482_9PLEO</name>
<dbReference type="InterPro" id="IPR002562">
    <property type="entry name" value="3'-5'_exonuclease_dom"/>
</dbReference>
<evidence type="ECO:0000256" key="3">
    <source>
        <dbReference type="SAM" id="MobiDB-lite"/>
    </source>
</evidence>
<dbReference type="AlphaFoldDB" id="A0A6G1J482"/>
<evidence type="ECO:0000256" key="1">
    <source>
        <dbReference type="ARBA" id="ARBA00022722"/>
    </source>
</evidence>
<dbReference type="Gene3D" id="1.10.150.80">
    <property type="entry name" value="HRDC domain"/>
    <property type="match status" value="1"/>
</dbReference>
<dbReference type="GO" id="GO:0000166">
    <property type="term" value="F:nucleotide binding"/>
    <property type="evidence" value="ECO:0007669"/>
    <property type="project" value="InterPro"/>
</dbReference>
<feature type="compositionally biased region" description="Polar residues" evidence="3">
    <location>
        <begin position="472"/>
        <end position="483"/>
    </location>
</feature>
<accession>A0A6G1J482</accession>
<feature type="region of interest" description="Disordered" evidence="3">
    <location>
        <begin position="460"/>
        <end position="485"/>
    </location>
</feature>
<dbReference type="CDD" id="cd06141">
    <property type="entry name" value="WRN_exo"/>
    <property type="match status" value="1"/>
</dbReference>
<dbReference type="GO" id="GO:0005737">
    <property type="term" value="C:cytoplasm"/>
    <property type="evidence" value="ECO:0007669"/>
    <property type="project" value="TreeGrafter"/>
</dbReference>
<organism evidence="5 6">
    <name type="scientific">Lentithecium fluviatile CBS 122367</name>
    <dbReference type="NCBI Taxonomy" id="1168545"/>
    <lineage>
        <taxon>Eukaryota</taxon>
        <taxon>Fungi</taxon>
        <taxon>Dikarya</taxon>
        <taxon>Ascomycota</taxon>
        <taxon>Pezizomycotina</taxon>
        <taxon>Dothideomycetes</taxon>
        <taxon>Pleosporomycetidae</taxon>
        <taxon>Pleosporales</taxon>
        <taxon>Massarineae</taxon>
        <taxon>Lentitheciaceae</taxon>
        <taxon>Lentithecium</taxon>
    </lineage>
</organism>
<dbReference type="SMART" id="SM00474">
    <property type="entry name" value="35EXOc"/>
    <property type="match status" value="1"/>
</dbReference>
<keyword evidence="2" id="KW-0378">Hydrolase</keyword>
<evidence type="ECO:0000313" key="6">
    <source>
        <dbReference type="Proteomes" id="UP000799291"/>
    </source>
</evidence>
<feature type="region of interest" description="Disordered" evidence="3">
    <location>
        <begin position="290"/>
        <end position="311"/>
    </location>
</feature>
<dbReference type="Gene3D" id="3.30.420.10">
    <property type="entry name" value="Ribonuclease H-like superfamily/Ribonuclease H"/>
    <property type="match status" value="1"/>
</dbReference>
<dbReference type="SUPFAM" id="SSF53098">
    <property type="entry name" value="Ribonuclease H-like"/>
    <property type="match status" value="1"/>
</dbReference>
<dbReference type="PROSITE" id="PS50967">
    <property type="entry name" value="HRDC"/>
    <property type="match status" value="1"/>
</dbReference>
<dbReference type="InterPro" id="IPR002121">
    <property type="entry name" value="HRDC_dom"/>
</dbReference>
<feature type="region of interest" description="Disordered" evidence="3">
    <location>
        <begin position="540"/>
        <end position="584"/>
    </location>
</feature>
<evidence type="ECO:0000259" key="4">
    <source>
        <dbReference type="PROSITE" id="PS50967"/>
    </source>
</evidence>
<keyword evidence="6" id="KW-1185">Reference proteome</keyword>
<keyword evidence="1" id="KW-0540">Nuclease</keyword>
<dbReference type="OrthoDB" id="1920326at2759"/>
<gene>
    <name evidence="5" type="ORF">K458DRAFT_417387</name>
</gene>
<dbReference type="GO" id="GO:0008408">
    <property type="term" value="F:3'-5' exonuclease activity"/>
    <property type="evidence" value="ECO:0007669"/>
    <property type="project" value="InterPro"/>
</dbReference>
<dbReference type="GO" id="GO:0005634">
    <property type="term" value="C:nucleus"/>
    <property type="evidence" value="ECO:0007669"/>
    <property type="project" value="TreeGrafter"/>
</dbReference>
<evidence type="ECO:0000313" key="5">
    <source>
        <dbReference type="EMBL" id="KAF2685327.1"/>
    </source>
</evidence>
<dbReference type="Proteomes" id="UP000799291">
    <property type="component" value="Unassembled WGS sequence"/>
</dbReference>
<proteinExistence type="predicted"/>
<dbReference type="SMART" id="SM00341">
    <property type="entry name" value="HRDC"/>
    <property type="match status" value="1"/>
</dbReference>
<dbReference type="InterPro" id="IPR010997">
    <property type="entry name" value="HRDC-like_sf"/>
</dbReference>
<dbReference type="InterPro" id="IPR044876">
    <property type="entry name" value="HRDC_dom_sf"/>
</dbReference>
<reference evidence="5" key="1">
    <citation type="journal article" date="2020" name="Stud. Mycol.">
        <title>101 Dothideomycetes genomes: a test case for predicting lifestyles and emergence of pathogens.</title>
        <authorList>
            <person name="Haridas S."/>
            <person name="Albert R."/>
            <person name="Binder M."/>
            <person name="Bloem J."/>
            <person name="Labutti K."/>
            <person name="Salamov A."/>
            <person name="Andreopoulos B."/>
            <person name="Baker S."/>
            <person name="Barry K."/>
            <person name="Bills G."/>
            <person name="Bluhm B."/>
            <person name="Cannon C."/>
            <person name="Castanera R."/>
            <person name="Culley D."/>
            <person name="Daum C."/>
            <person name="Ezra D."/>
            <person name="Gonzalez J."/>
            <person name="Henrissat B."/>
            <person name="Kuo A."/>
            <person name="Liang C."/>
            <person name="Lipzen A."/>
            <person name="Lutzoni F."/>
            <person name="Magnuson J."/>
            <person name="Mondo S."/>
            <person name="Nolan M."/>
            <person name="Ohm R."/>
            <person name="Pangilinan J."/>
            <person name="Park H.-J."/>
            <person name="Ramirez L."/>
            <person name="Alfaro M."/>
            <person name="Sun H."/>
            <person name="Tritt A."/>
            <person name="Yoshinaga Y."/>
            <person name="Zwiers L.-H."/>
            <person name="Turgeon B."/>
            <person name="Goodwin S."/>
            <person name="Spatafora J."/>
            <person name="Crous P."/>
            <person name="Grigoriev I."/>
        </authorList>
    </citation>
    <scope>NUCLEOTIDE SEQUENCE</scope>
    <source>
        <strain evidence="5">CBS 122367</strain>
    </source>
</reference>
<dbReference type="Pfam" id="PF00570">
    <property type="entry name" value="HRDC"/>
    <property type="match status" value="1"/>
</dbReference>
<feature type="domain" description="HRDC" evidence="4">
    <location>
        <begin position="358"/>
        <end position="438"/>
    </location>
</feature>
<dbReference type="GO" id="GO:0006139">
    <property type="term" value="P:nucleobase-containing compound metabolic process"/>
    <property type="evidence" value="ECO:0007669"/>
    <property type="project" value="InterPro"/>
</dbReference>
<dbReference type="InterPro" id="IPR051132">
    <property type="entry name" value="3-5_Exonuclease_domain"/>
</dbReference>
<feature type="compositionally biased region" description="Polar residues" evidence="3">
    <location>
        <begin position="540"/>
        <end position="566"/>
    </location>
</feature>
<dbReference type="EMBL" id="MU005579">
    <property type="protein sequence ID" value="KAF2685327.1"/>
    <property type="molecule type" value="Genomic_DNA"/>
</dbReference>
<dbReference type="InterPro" id="IPR036397">
    <property type="entry name" value="RNaseH_sf"/>
</dbReference>
<dbReference type="PANTHER" id="PTHR13620">
    <property type="entry name" value="3-5 EXONUCLEASE"/>
    <property type="match status" value="1"/>
</dbReference>
<evidence type="ECO:0000256" key="2">
    <source>
        <dbReference type="ARBA" id="ARBA00022801"/>
    </source>
</evidence>
<dbReference type="SUPFAM" id="SSF47819">
    <property type="entry name" value="HRDC-like"/>
    <property type="match status" value="1"/>
</dbReference>
<protein>
    <recommendedName>
        <fullName evidence="4">HRDC domain-containing protein</fullName>
    </recommendedName>
</protein>
<dbReference type="GO" id="GO:0003676">
    <property type="term" value="F:nucleic acid binding"/>
    <property type="evidence" value="ECO:0007669"/>
    <property type="project" value="InterPro"/>
</dbReference>
<dbReference type="Pfam" id="PF01612">
    <property type="entry name" value="DNA_pol_A_exo1"/>
    <property type="match status" value="1"/>
</dbReference>
<sequence>MSEQDPPGQDEVNNEQDQGISWPLSYRMQISQGLACPRYWCHDLYRGPNNALVEVLYSKDKARSEILAKKFLGEAIVGFDMEWPWNSERRHRLQDKIGLIQVASEDKIALFHIGLHPGKTTDDIIAPSLKQLIESPTIAKTGVAILNADFARLKKYFGLKPQGAFELSHLHRLVKFGTKPEMLTTKLVKLAYLVEEHLGLPLFKGEVRTSNWSRPLNKEQIRYAASDAYAGVMLFHRMNAKRAALNPVPPLPVFAEKYRKAFTDLLLHQVAGGTDVITAKAFFKPEEENVVGEEAKGGNEDPEAPPAARKFAKKEKLDASKEAINGITDSGTRPVAKVDIKMKKERVGKVTKPVVSLDPISKRLFAQLATRRRVLAEEEGLPLFCVATNAVLEGMARRRPERDEELLEVKGIGKRLRDKYGAEWLEVIAQFLAANEQRTHVVLPETSAIEDCQRTQLATPRLEARRRRLESQKSPDSSLTFGTPVQPMRQLHTGLSFTFAETQLNDEEAVAGLPASPAPLKSSPVHLESLANAILDTTTGTKGSLSAQKSDSDTDGSSVFTTPPSRRQSHLKRKREAALPDPRPASLEFVPAPFSPRSKIFRNKLLAFSRFVTKKLPSRAPDAGPIVSESTLDSIVTISPQTQEALHLIPGIETFARACKEADMDLLRNIIKFAPARF</sequence>
<dbReference type="InterPro" id="IPR012337">
    <property type="entry name" value="RNaseH-like_sf"/>
</dbReference>
<feature type="compositionally biased region" description="Basic and acidic residues" evidence="3">
    <location>
        <begin position="290"/>
        <end position="299"/>
    </location>
</feature>
<dbReference type="PANTHER" id="PTHR13620:SF104">
    <property type="entry name" value="EXONUCLEASE 3'-5' DOMAIN-CONTAINING PROTEIN 2"/>
    <property type="match status" value="1"/>
</dbReference>